<evidence type="ECO:0000256" key="6">
    <source>
        <dbReference type="ARBA" id="ARBA00023136"/>
    </source>
</evidence>
<organism evidence="9 10">
    <name type="scientific">Nocardia terrae</name>
    <dbReference type="NCBI Taxonomy" id="2675851"/>
    <lineage>
        <taxon>Bacteria</taxon>
        <taxon>Bacillati</taxon>
        <taxon>Actinomycetota</taxon>
        <taxon>Actinomycetes</taxon>
        <taxon>Mycobacteriales</taxon>
        <taxon>Nocardiaceae</taxon>
        <taxon>Nocardia</taxon>
    </lineage>
</organism>
<evidence type="ECO:0000313" key="10">
    <source>
        <dbReference type="Proteomes" id="UP000466794"/>
    </source>
</evidence>
<feature type="transmembrane region" description="Helical" evidence="8">
    <location>
        <begin position="92"/>
        <end position="114"/>
    </location>
</feature>
<keyword evidence="3" id="KW-0808">Transferase</keyword>
<feature type="transmembrane region" description="Helical" evidence="8">
    <location>
        <begin position="375"/>
        <end position="394"/>
    </location>
</feature>
<sequence length="477" mass="52401">MVVGANESSRTVATGEQGDIDRDAVLPGERSVTDRMLVVGVILAVAAVLWHVYAIPIDNPFYGLFANGLDLEVYRAGGAVFRDRTGLYDGPVVFGMEFTYTPFAALVFVPLTVITLVHAKLLWALATMLALVLLAGRCLLLLNYRNTLRTWSFALLAAVICSVLEPVRTTLWLGQINVFLILLIIWDLTRPPSARLRGVGVGIAAGIKLTPALFLVYLACTRQWRGLGVATGTFAATIGLGFLLRPDDAYSYWRGQVTSAGRVGAVDSPGNQSVNGLLAQLLRFFDVGRYSSDAAGWTIYQPPTWMWLLALIPVLALGLTAAVLAHRAGRELLAVTLVGMTSACASPFSWGHHWVWLMPLAILAWQYAREAENRWAWLAPAGVFLIGFSWWWTFTDRPPMENSPHPIGIGLFMMPRPDNSVWFAYVTVPIYAGCFVLVQLVTSAVVIRRYCGPVRIPPRKAQPCRLPLTRSFPSNTP</sequence>
<evidence type="ECO:0000256" key="4">
    <source>
        <dbReference type="ARBA" id="ARBA00022692"/>
    </source>
</evidence>
<dbReference type="RefSeq" id="WP_157355651.1">
    <property type="nucleotide sequence ID" value="NZ_WRPP01000001.1"/>
</dbReference>
<dbReference type="Pfam" id="PF09594">
    <property type="entry name" value="GT87"/>
    <property type="match status" value="1"/>
</dbReference>
<feature type="transmembrane region" description="Helical" evidence="8">
    <location>
        <begin position="422"/>
        <end position="447"/>
    </location>
</feature>
<keyword evidence="5 8" id="KW-1133">Transmembrane helix</keyword>
<proteinExistence type="inferred from homology"/>
<feature type="transmembrane region" description="Helical" evidence="8">
    <location>
        <begin position="227"/>
        <end position="244"/>
    </location>
</feature>
<comment type="caution">
    <text evidence="9">The sequence shown here is derived from an EMBL/GenBank/DDBJ whole genome shotgun (WGS) entry which is preliminary data.</text>
</comment>
<feature type="transmembrane region" description="Helical" evidence="8">
    <location>
        <begin position="171"/>
        <end position="189"/>
    </location>
</feature>
<feature type="transmembrane region" description="Helical" evidence="8">
    <location>
        <begin position="305"/>
        <end position="325"/>
    </location>
</feature>
<dbReference type="InterPro" id="IPR018584">
    <property type="entry name" value="GT87"/>
</dbReference>
<feature type="transmembrane region" description="Helical" evidence="8">
    <location>
        <begin position="148"/>
        <end position="164"/>
    </location>
</feature>
<evidence type="ECO:0000256" key="8">
    <source>
        <dbReference type="SAM" id="Phobius"/>
    </source>
</evidence>
<comment type="subcellular location">
    <subcellularLocation>
        <location evidence="1">Cell membrane</location>
        <topology evidence="1">Multi-pass membrane protein</topology>
    </subcellularLocation>
</comment>
<feature type="transmembrane region" description="Helical" evidence="8">
    <location>
        <begin position="201"/>
        <end position="220"/>
    </location>
</feature>
<keyword evidence="6 8" id="KW-0472">Membrane</keyword>
<evidence type="ECO:0000256" key="5">
    <source>
        <dbReference type="ARBA" id="ARBA00022989"/>
    </source>
</evidence>
<keyword evidence="4 8" id="KW-0812">Transmembrane</keyword>
<feature type="transmembrane region" description="Helical" evidence="8">
    <location>
        <begin position="121"/>
        <end position="142"/>
    </location>
</feature>
<feature type="transmembrane region" description="Helical" evidence="8">
    <location>
        <begin position="36"/>
        <end position="55"/>
    </location>
</feature>
<evidence type="ECO:0000256" key="2">
    <source>
        <dbReference type="ARBA" id="ARBA00022475"/>
    </source>
</evidence>
<keyword evidence="10" id="KW-1185">Reference proteome</keyword>
<gene>
    <name evidence="9" type="ORF">GPX89_06380</name>
</gene>
<dbReference type="EMBL" id="WRPP01000001">
    <property type="protein sequence ID" value="MVU76870.1"/>
    <property type="molecule type" value="Genomic_DNA"/>
</dbReference>
<protein>
    <submittedName>
        <fullName evidence="9">DUF2029 domain-containing protein</fullName>
    </submittedName>
</protein>
<evidence type="ECO:0000256" key="7">
    <source>
        <dbReference type="ARBA" id="ARBA00024033"/>
    </source>
</evidence>
<evidence type="ECO:0000256" key="1">
    <source>
        <dbReference type="ARBA" id="ARBA00004651"/>
    </source>
</evidence>
<accession>A0A7K1UR99</accession>
<dbReference type="Proteomes" id="UP000466794">
    <property type="component" value="Unassembled WGS sequence"/>
</dbReference>
<name>A0A7K1UR99_9NOCA</name>
<dbReference type="AlphaFoldDB" id="A0A7K1UR99"/>
<reference evidence="9 10" key="1">
    <citation type="submission" date="2019-12" db="EMBL/GenBank/DDBJ databases">
        <title>Nocardia sp. nov. ET3-3 isolated from soil.</title>
        <authorList>
            <person name="Kanchanasin P."/>
            <person name="Tanasupawat S."/>
            <person name="Yuki M."/>
            <person name="Kudo T."/>
        </authorList>
    </citation>
    <scope>NUCLEOTIDE SEQUENCE [LARGE SCALE GENOMIC DNA]</scope>
    <source>
        <strain evidence="9 10">ET3-3</strain>
    </source>
</reference>
<evidence type="ECO:0000313" key="9">
    <source>
        <dbReference type="EMBL" id="MVU76870.1"/>
    </source>
</evidence>
<keyword evidence="2" id="KW-1003">Cell membrane</keyword>
<comment type="similarity">
    <text evidence="7">Belongs to the glycosyltransferase 87 family.</text>
</comment>
<dbReference type="GO" id="GO:0005886">
    <property type="term" value="C:plasma membrane"/>
    <property type="evidence" value="ECO:0007669"/>
    <property type="project" value="UniProtKB-SubCell"/>
</dbReference>
<dbReference type="GO" id="GO:0016758">
    <property type="term" value="F:hexosyltransferase activity"/>
    <property type="evidence" value="ECO:0007669"/>
    <property type="project" value="InterPro"/>
</dbReference>
<evidence type="ECO:0000256" key="3">
    <source>
        <dbReference type="ARBA" id="ARBA00022679"/>
    </source>
</evidence>